<evidence type="ECO:0000256" key="14">
    <source>
        <dbReference type="PROSITE-ProRule" id="PRU00042"/>
    </source>
</evidence>
<protein>
    <recommendedName>
        <fullName evidence="12">Transcriptional regulator Kaiso</fullName>
    </recommendedName>
    <alternativeName>
        <fullName evidence="13">Zinc finger and BTB domain-containing protein 33</fullName>
    </alternativeName>
</protein>
<dbReference type="Gene3D" id="3.30.710.10">
    <property type="entry name" value="Potassium Channel Kv1.1, Chain A"/>
    <property type="match status" value="1"/>
</dbReference>
<dbReference type="InterPro" id="IPR011333">
    <property type="entry name" value="SKP1/BTB/POZ_sf"/>
</dbReference>
<dbReference type="InterPro" id="IPR000210">
    <property type="entry name" value="BTB/POZ_dom"/>
</dbReference>
<feature type="domain" description="C2H2-type" evidence="17">
    <location>
        <begin position="695"/>
        <end position="722"/>
    </location>
</feature>
<dbReference type="PANTHER" id="PTHR46105">
    <property type="entry name" value="AGAP004733-PA"/>
    <property type="match status" value="1"/>
</dbReference>
<dbReference type="GO" id="GO:0008327">
    <property type="term" value="F:methyl-CpG binding"/>
    <property type="evidence" value="ECO:0007669"/>
    <property type="project" value="Ensembl"/>
</dbReference>
<dbReference type="PROSITE" id="PS50097">
    <property type="entry name" value="BTB"/>
    <property type="match status" value="1"/>
</dbReference>
<dbReference type="AlphaFoldDB" id="A0A8C0SPX4"/>
<feature type="region of interest" description="Disordered" evidence="15">
    <location>
        <begin position="299"/>
        <end position="321"/>
    </location>
</feature>
<reference evidence="18" key="2">
    <citation type="submission" date="2025-08" db="UniProtKB">
        <authorList>
            <consortium name="Ensembl"/>
        </authorList>
    </citation>
    <scope>IDENTIFICATION</scope>
</reference>
<evidence type="ECO:0000256" key="13">
    <source>
        <dbReference type="ARBA" id="ARBA00081540"/>
    </source>
</evidence>
<dbReference type="GO" id="GO:0005829">
    <property type="term" value="C:cytosol"/>
    <property type="evidence" value="ECO:0007669"/>
    <property type="project" value="Ensembl"/>
</dbReference>
<dbReference type="InterPro" id="IPR013087">
    <property type="entry name" value="Znf_C2H2_type"/>
</dbReference>
<organism evidence="18 19">
    <name type="scientific">Canis lupus familiaris</name>
    <name type="common">Dog</name>
    <name type="synonym">Canis familiaris</name>
    <dbReference type="NCBI Taxonomy" id="9615"/>
    <lineage>
        <taxon>Eukaryota</taxon>
        <taxon>Metazoa</taxon>
        <taxon>Chordata</taxon>
        <taxon>Craniata</taxon>
        <taxon>Vertebrata</taxon>
        <taxon>Euteleostomi</taxon>
        <taxon>Mammalia</taxon>
        <taxon>Eutheria</taxon>
        <taxon>Laurasiatheria</taxon>
        <taxon>Carnivora</taxon>
        <taxon>Caniformia</taxon>
        <taxon>Canidae</taxon>
        <taxon>Canis</taxon>
    </lineage>
</organism>
<keyword evidence="8" id="KW-0805">Transcription regulation</keyword>
<reference evidence="18" key="1">
    <citation type="submission" date="2018-10" db="EMBL/GenBank/DDBJ databases">
        <title>De novo assembly of a Great Dane genome.</title>
        <authorList>
            <person name="Kidd J.M."/>
            <person name="Pendleton A.L."/>
            <person name="Shen F."/>
            <person name="Emery S."/>
        </authorList>
    </citation>
    <scope>NUCLEOTIDE SEQUENCE [LARGE SCALE GENOMIC DNA]</scope>
    <source>
        <strain evidence="18">Great Dane</strain>
    </source>
</reference>
<dbReference type="FunFam" id="3.30.160.60:FF:000749">
    <property type="entry name" value="Transcriptional regulator Kaiso"/>
    <property type="match status" value="1"/>
</dbReference>
<dbReference type="SUPFAM" id="SSF57667">
    <property type="entry name" value="beta-beta-alpha zinc fingers"/>
    <property type="match status" value="2"/>
</dbReference>
<dbReference type="GO" id="GO:0005654">
    <property type="term" value="C:nucleoplasm"/>
    <property type="evidence" value="ECO:0007669"/>
    <property type="project" value="Ensembl"/>
</dbReference>
<sequence>MEATLKAGGLLRAKVRPSHSPPLSPRPGGQAPPSPPTRRRARAPRRGPRRGRAPRCAGRALESEAADGSAGPVWGACGEAAPPTAQLRGGQQRARGERAGRLRSALFRKELRRFPTPEPEASVSGGRPGQGGHRCRESREHSHEPGKVSVALAPRRPLRNLPKAEKNVETVPGMESRKLISATDIQYSGSLLNSLNEQRGHGLFCDVTVIVEDRKFRAHRNILSASSTYFHQLFSVAGQVVELSFIRAEIFAEILNYIYSSKIVRVRSDLLDELIKSGQLLGVKFIAELGVPLSQVKSISGTSQDGNAETLPPGSSDKNLEIQKSKDEAQDNGATIMPIITESFSLSAEDYETKKIIVTDSDDDDDDVIFCSEILPAKDTLPSTNAVAQVQPSPGSVAISDVAPCTSNNSPPLPNLTPTQKLPTSVNQATLSQTQGSEKLLVSSAPTHLTPNIILLNQTPLTTPPNVTSSLPNHMSPSINLLVQNQQTPNSAVLTGNKANEEEEEEIIDDDDDTISSSPDSAVSNTSLVPQADIPQNATFDGSLVQKMQIPTLLQEPLSNSLKISDIITRNTNDAGLGSKHLMEGQKIITLDTATEIEGLSTGCKVYANIGEDTYDIVIPVKDDPDEGEARLENEIPKTSSGEPANKRMKVKHDDHYELIVDGRVYYICIVCKRSYVCLTSLRRHFNIHSWEKKYPCRYCEKVFPLAEYRTKHEIHHTGERRYQCLACGKSFINYQFMSSHIKSVHSQDPSGDSKLYRLHPCRSLQIRQYAYLSDRSGAMPVMKDDAIGYKVDAGKEPAVGTTSTPQNKPMTWEDIFIQQENDSIFKQNVTDGSTEFEFIIPESY</sequence>
<evidence type="ECO:0000313" key="18">
    <source>
        <dbReference type="Ensembl" id="ENSCAFP00040024983.1"/>
    </source>
</evidence>
<evidence type="ECO:0000313" key="19">
    <source>
        <dbReference type="Proteomes" id="UP000694542"/>
    </source>
</evidence>
<dbReference type="GO" id="GO:0005730">
    <property type="term" value="C:nucleolus"/>
    <property type="evidence" value="ECO:0007669"/>
    <property type="project" value="Ensembl"/>
</dbReference>
<evidence type="ECO:0000256" key="11">
    <source>
        <dbReference type="ARBA" id="ARBA00023242"/>
    </source>
</evidence>
<dbReference type="InterPro" id="IPR050457">
    <property type="entry name" value="ZnFinger_BTB_dom_contain"/>
</dbReference>
<dbReference type="CDD" id="cd18219">
    <property type="entry name" value="BTB_POZ_ZBTB33_KAISO"/>
    <property type="match status" value="1"/>
</dbReference>
<keyword evidence="5" id="KW-0677">Repeat</keyword>
<feature type="domain" description="C2H2-type" evidence="17">
    <location>
        <begin position="723"/>
        <end position="751"/>
    </location>
</feature>
<keyword evidence="7" id="KW-0862">Zinc</keyword>
<feature type="compositionally biased region" description="Basic and acidic residues" evidence="15">
    <location>
        <begin position="134"/>
        <end position="146"/>
    </location>
</feature>
<dbReference type="Gene3D" id="3.30.160.60">
    <property type="entry name" value="Classic Zinc Finger"/>
    <property type="match status" value="3"/>
</dbReference>
<dbReference type="GO" id="GO:0005886">
    <property type="term" value="C:plasma membrane"/>
    <property type="evidence" value="ECO:0007669"/>
    <property type="project" value="Ensembl"/>
</dbReference>
<dbReference type="FunFam" id="3.30.160.60:FF:000235">
    <property type="entry name" value="Zinc finger and BTB domain containing 38"/>
    <property type="match status" value="1"/>
</dbReference>
<dbReference type="FunFam" id="3.30.160.60:FF:001008">
    <property type="entry name" value="transcriptional regulator Kaiso isoform X1"/>
    <property type="match status" value="1"/>
</dbReference>
<keyword evidence="6 14" id="KW-0863">Zinc-finger</keyword>
<dbReference type="SMART" id="SM00355">
    <property type="entry name" value="ZnF_C2H2"/>
    <property type="match status" value="3"/>
</dbReference>
<dbReference type="Ensembl" id="ENSCAFT00040028766.1">
    <property type="protein sequence ID" value="ENSCAFP00040024983.1"/>
    <property type="gene ID" value="ENSCAFG00040015650.1"/>
</dbReference>
<evidence type="ECO:0000256" key="15">
    <source>
        <dbReference type="SAM" id="MobiDB-lite"/>
    </source>
</evidence>
<evidence type="ECO:0000256" key="2">
    <source>
        <dbReference type="ARBA" id="ARBA00022491"/>
    </source>
</evidence>
<feature type="compositionally biased region" description="Basic residues" evidence="15">
    <location>
        <begin position="37"/>
        <end position="53"/>
    </location>
</feature>
<evidence type="ECO:0000256" key="3">
    <source>
        <dbReference type="ARBA" id="ARBA00022687"/>
    </source>
</evidence>
<dbReference type="GO" id="GO:0008270">
    <property type="term" value="F:zinc ion binding"/>
    <property type="evidence" value="ECO:0007669"/>
    <property type="project" value="UniProtKB-KW"/>
</dbReference>
<evidence type="ECO:0000259" key="16">
    <source>
        <dbReference type="PROSITE" id="PS50097"/>
    </source>
</evidence>
<keyword evidence="9" id="KW-0238">DNA-binding</keyword>
<comment type="subcellular location">
    <subcellularLocation>
        <location evidence="1">Nucleus</location>
    </subcellularLocation>
</comment>
<feature type="domain" description="C2H2-type" evidence="17">
    <location>
        <begin position="667"/>
        <end position="694"/>
    </location>
</feature>
<evidence type="ECO:0000256" key="5">
    <source>
        <dbReference type="ARBA" id="ARBA00022737"/>
    </source>
</evidence>
<evidence type="ECO:0000256" key="9">
    <source>
        <dbReference type="ARBA" id="ARBA00023125"/>
    </source>
</evidence>
<proteinExistence type="predicted"/>
<dbReference type="FunFam" id="3.30.710.10:FF:000077">
    <property type="entry name" value="transcriptional regulator Kaiso isoform X1"/>
    <property type="match status" value="1"/>
</dbReference>
<keyword evidence="4" id="KW-0479">Metal-binding</keyword>
<name>A0A8C0SPX4_CANLF</name>
<evidence type="ECO:0000256" key="10">
    <source>
        <dbReference type="ARBA" id="ARBA00023163"/>
    </source>
</evidence>
<feature type="compositionally biased region" description="Pro residues" evidence="15">
    <location>
        <begin position="19"/>
        <end position="36"/>
    </location>
</feature>
<feature type="region of interest" description="Disordered" evidence="15">
    <location>
        <begin position="1"/>
        <end position="170"/>
    </location>
</feature>
<dbReference type="Proteomes" id="UP000694542">
    <property type="component" value="Chromosome X"/>
</dbReference>
<evidence type="ECO:0000256" key="6">
    <source>
        <dbReference type="ARBA" id="ARBA00022771"/>
    </source>
</evidence>
<dbReference type="IntAct" id="A0A8C0SPX4">
    <property type="interactions" value="1"/>
</dbReference>
<dbReference type="GO" id="GO:0045892">
    <property type="term" value="P:negative regulation of DNA-templated transcription"/>
    <property type="evidence" value="ECO:0007669"/>
    <property type="project" value="Ensembl"/>
</dbReference>
<keyword evidence="11" id="KW-0539">Nucleus</keyword>
<dbReference type="PROSITE" id="PS50157">
    <property type="entry name" value="ZINC_FINGER_C2H2_2"/>
    <property type="match status" value="3"/>
</dbReference>
<dbReference type="OrthoDB" id="6359816at2759"/>
<dbReference type="PROSITE" id="PS00028">
    <property type="entry name" value="ZINC_FINGER_C2H2_1"/>
    <property type="match status" value="3"/>
</dbReference>
<dbReference type="GO" id="GO:0016055">
    <property type="term" value="P:Wnt signaling pathway"/>
    <property type="evidence" value="ECO:0007669"/>
    <property type="project" value="UniProtKB-KW"/>
</dbReference>
<evidence type="ECO:0000256" key="8">
    <source>
        <dbReference type="ARBA" id="ARBA00023015"/>
    </source>
</evidence>
<keyword evidence="2" id="KW-0678">Repressor</keyword>
<dbReference type="GO" id="GO:1990837">
    <property type="term" value="F:sequence-specific double-stranded DNA binding"/>
    <property type="evidence" value="ECO:0007669"/>
    <property type="project" value="Ensembl"/>
</dbReference>
<evidence type="ECO:0000259" key="17">
    <source>
        <dbReference type="PROSITE" id="PS50157"/>
    </source>
</evidence>
<dbReference type="SMART" id="SM00225">
    <property type="entry name" value="BTB"/>
    <property type="match status" value="1"/>
</dbReference>
<dbReference type="Pfam" id="PF00651">
    <property type="entry name" value="BTB"/>
    <property type="match status" value="1"/>
</dbReference>
<dbReference type="PANTHER" id="PTHR46105:SF27">
    <property type="entry name" value="TRANSCRIPTIONAL REGULATOR KAISO"/>
    <property type="match status" value="1"/>
</dbReference>
<feature type="domain" description="BTB" evidence="16">
    <location>
        <begin position="205"/>
        <end position="267"/>
    </location>
</feature>
<accession>A0A8C0SPX4</accession>
<keyword evidence="10" id="KW-0804">Transcription</keyword>
<dbReference type="InterPro" id="IPR036236">
    <property type="entry name" value="Znf_C2H2_sf"/>
</dbReference>
<evidence type="ECO:0000256" key="12">
    <source>
        <dbReference type="ARBA" id="ARBA00069385"/>
    </source>
</evidence>
<dbReference type="SUPFAM" id="SSF54695">
    <property type="entry name" value="POZ domain"/>
    <property type="match status" value="1"/>
</dbReference>
<evidence type="ECO:0000256" key="1">
    <source>
        <dbReference type="ARBA" id="ARBA00004123"/>
    </source>
</evidence>
<evidence type="ECO:0000256" key="7">
    <source>
        <dbReference type="ARBA" id="ARBA00022833"/>
    </source>
</evidence>
<evidence type="ECO:0000256" key="4">
    <source>
        <dbReference type="ARBA" id="ARBA00022723"/>
    </source>
</evidence>
<keyword evidence="3" id="KW-0879">Wnt signaling pathway</keyword>